<dbReference type="GO" id="GO:0005737">
    <property type="term" value="C:cytoplasm"/>
    <property type="evidence" value="ECO:0007669"/>
    <property type="project" value="TreeGrafter"/>
</dbReference>
<feature type="compositionally biased region" description="Basic and acidic residues" evidence="3">
    <location>
        <begin position="196"/>
        <end position="212"/>
    </location>
</feature>
<feature type="compositionally biased region" description="Basic and acidic residues" evidence="3">
    <location>
        <begin position="700"/>
        <end position="714"/>
    </location>
</feature>
<evidence type="ECO:0000313" key="4">
    <source>
        <dbReference type="EMBL" id="WOL12989.1"/>
    </source>
</evidence>
<dbReference type="AlphaFoldDB" id="A0AAQ3QJ04"/>
<dbReference type="PROSITE" id="PS51450">
    <property type="entry name" value="LRR"/>
    <property type="match status" value="3"/>
</dbReference>
<dbReference type="InterPro" id="IPR001611">
    <property type="entry name" value="Leu-rich_rpt"/>
</dbReference>
<dbReference type="Proteomes" id="UP001327560">
    <property type="component" value="Chromosome 7"/>
</dbReference>
<dbReference type="SMART" id="SM00365">
    <property type="entry name" value="LRR_SD22"/>
    <property type="match status" value="4"/>
</dbReference>
<evidence type="ECO:0000256" key="1">
    <source>
        <dbReference type="ARBA" id="ARBA00022614"/>
    </source>
</evidence>
<dbReference type="GO" id="GO:0016301">
    <property type="term" value="F:kinase activity"/>
    <property type="evidence" value="ECO:0007669"/>
    <property type="project" value="UniProtKB-KW"/>
</dbReference>
<accession>A0AAQ3QJ04</accession>
<reference evidence="4 5" key="1">
    <citation type="submission" date="2023-10" db="EMBL/GenBank/DDBJ databases">
        <title>Chromosome-scale genome assembly provides insights into flower coloration mechanisms of Canna indica.</title>
        <authorList>
            <person name="Li C."/>
        </authorList>
    </citation>
    <scope>NUCLEOTIDE SEQUENCE [LARGE SCALE GENOMIC DNA]</scope>
    <source>
        <tissue evidence="4">Flower</tissue>
    </source>
</reference>
<evidence type="ECO:0000313" key="5">
    <source>
        <dbReference type="Proteomes" id="UP001327560"/>
    </source>
</evidence>
<sequence length="781" mass="86351">MVKLSWFLIPIHTHKSKKIVQQAGGAVQTSHPVHSEDQKLLLPTISTSTYMNTDENRSFEDQNKLATGKSLYDSSCKPDICSEESQESLMKKQQDLMMLAKIRKSKSLGNFLDKETDFVYGDMVQEDELDKELSFHKIHQINNKGNNNPDEYYMGKGCKLQNQNGESYMSESRNVSCVGPVHHVSLFSIGPAEQSDAEHHDYADDESTDHVSSEQMSSDAPPIHAKCCSLTEVGIQAVGINDSSLKMKSMGPHSRSVGNMFCMNDEKGQILEQNVESYSMVALNRQKAPLDAHYVSQESDIDEQGSTCRQSQLVSNHSFECSELSDQEKDVKHVIKKSDRDNQLVDSEGSHCNADSREKCYHTSYSVGYCDMDDEERDDKYLSEKEKCDVPSIAGNDPNSSSVRSMESGEPGAGGTVAFSHKEGVVGNWDGLNHEGYNMRRVAAWINQLDVENCNIVEEVGESSNFISDKEPAKVALTGSKKLDAQNNLGMVVAYNYLSTLSPATSTAQMANFGLVAIPVLSAFAGLKMLNLSGNAIIRITTGALPKGLHMLNLSKNNISVIEGLKELTRLRVLDLSYNKISRIGHGLASCSTLKELYFAGNKISEIDGLHRLLKLSILDLRLNRISTSKGLQQLAANYASLQAINLEGNPAQKNVGDEQLKKYLSSLLPHLAYYNKQVIRAKGSKEVSDRAGRSFSSHQFDRSFRSEHRESRRGSRSIGHNSYGNLKNAMNSSIRSSRSMYKPLALMAPKPTNLPNASRNIQAPLQPGISLRRIQSEGAL</sequence>
<feature type="compositionally biased region" description="Polar residues" evidence="3">
    <location>
        <begin position="719"/>
        <end position="732"/>
    </location>
</feature>
<dbReference type="InterPro" id="IPR032675">
    <property type="entry name" value="LRR_dom_sf"/>
</dbReference>
<keyword evidence="5" id="KW-1185">Reference proteome</keyword>
<dbReference type="FunFam" id="3.80.10.10:FF:000320">
    <property type="entry name" value="Protein phosphatase 1 regulatory subunit pprA"/>
    <property type="match status" value="1"/>
</dbReference>
<dbReference type="Gene3D" id="3.80.10.10">
    <property type="entry name" value="Ribonuclease Inhibitor"/>
    <property type="match status" value="2"/>
</dbReference>
<dbReference type="PANTHER" id="PTHR15454">
    <property type="entry name" value="NISCHARIN RELATED"/>
    <property type="match status" value="1"/>
</dbReference>
<proteinExistence type="predicted"/>
<feature type="region of interest" description="Disordered" evidence="3">
    <location>
        <begin position="381"/>
        <end position="414"/>
    </location>
</feature>
<feature type="region of interest" description="Disordered" evidence="3">
    <location>
        <begin position="193"/>
        <end position="221"/>
    </location>
</feature>
<dbReference type="Pfam" id="PF13855">
    <property type="entry name" value="LRR_8"/>
    <property type="match status" value="1"/>
</dbReference>
<dbReference type="SMART" id="SM00369">
    <property type="entry name" value="LRR_TYP"/>
    <property type="match status" value="2"/>
</dbReference>
<dbReference type="InterPro" id="IPR003591">
    <property type="entry name" value="Leu-rich_rpt_typical-subtyp"/>
</dbReference>
<keyword evidence="1" id="KW-0433">Leucine-rich repeat</keyword>
<gene>
    <name evidence="4" type="ORF">Cni_G21758</name>
</gene>
<dbReference type="PANTHER" id="PTHR15454:SF7">
    <property type="entry name" value="OS07G0106100 PROTEIN"/>
    <property type="match status" value="1"/>
</dbReference>
<keyword evidence="4" id="KW-0808">Transferase</keyword>
<dbReference type="SUPFAM" id="SSF52075">
    <property type="entry name" value="Outer arm dynein light chain 1"/>
    <property type="match status" value="1"/>
</dbReference>
<keyword evidence="4" id="KW-0418">Kinase</keyword>
<name>A0AAQ3QJ04_9LILI</name>
<evidence type="ECO:0000256" key="3">
    <source>
        <dbReference type="SAM" id="MobiDB-lite"/>
    </source>
</evidence>
<organism evidence="4 5">
    <name type="scientific">Canna indica</name>
    <name type="common">Indian-shot</name>
    <dbReference type="NCBI Taxonomy" id="4628"/>
    <lineage>
        <taxon>Eukaryota</taxon>
        <taxon>Viridiplantae</taxon>
        <taxon>Streptophyta</taxon>
        <taxon>Embryophyta</taxon>
        <taxon>Tracheophyta</taxon>
        <taxon>Spermatophyta</taxon>
        <taxon>Magnoliopsida</taxon>
        <taxon>Liliopsida</taxon>
        <taxon>Zingiberales</taxon>
        <taxon>Cannaceae</taxon>
        <taxon>Canna</taxon>
    </lineage>
</organism>
<feature type="region of interest" description="Disordered" evidence="3">
    <location>
        <begin position="686"/>
        <end position="732"/>
    </location>
</feature>
<protein>
    <submittedName>
        <fullName evidence="4">Serine/threonine-protein kinase</fullName>
    </submittedName>
</protein>
<dbReference type="EMBL" id="CP136896">
    <property type="protein sequence ID" value="WOL12989.1"/>
    <property type="molecule type" value="Genomic_DNA"/>
</dbReference>
<evidence type="ECO:0000256" key="2">
    <source>
        <dbReference type="ARBA" id="ARBA00022737"/>
    </source>
</evidence>
<keyword evidence="2" id="KW-0677">Repeat</keyword>